<proteinExistence type="predicted"/>
<dbReference type="EMBL" id="BPLR01016659">
    <property type="protein sequence ID" value="GIY85450.1"/>
    <property type="molecule type" value="Genomic_DNA"/>
</dbReference>
<name>A0AAV4WR98_CAEEX</name>
<keyword evidence="2" id="KW-1185">Reference proteome</keyword>
<evidence type="ECO:0000313" key="2">
    <source>
        <dbReference type="Proteomes" id="UP001054945"/>
    </source>
</evidence>
<comment type="caution">
    <text evidence="1">The sequence shown here is derived from an EMBL/GenBank/DDBJ whole genome shotgun (WGS) entry which is preliminary data.</text>
</comment>
<protein>
    <submittedName>
        <fullName evidence="1">Uncharacterized protein</fullName>
    </submittedName>
</protein>
<dbReference type="Proteomes" id="UP001054945">
    <property type="component" value="Unassembled WGS sequence"/>
</dbReference>
<organism evidence="1 2">
    <name type="scientific">Caerostris extrusa</name>
    <name type="common">Bark spider</name>
    <name type="synonym">Caerostris bankana</name>
    <dbReference type="NCBI Taxonomy" id="172846"/>
    <lineage>
        <taxon>Eukaryota</taxon>
        <taxon>Metazoa</taxon>
        <taxon>Ecdysozoa</taxon>
        <taxon>Arthropoda</taxon>
        <taxon>Chelicerata</taxon>
        <taxon>Arachnida</taxon>
        <taxon>Araneae</taxon>
        <taxon>Araneomorphae</taxon>
        <taxon>Entelegynae</taxon>
        <taxon>Araneoidea</taxon>
        <taxon>Araneidae</taxon>
        <taxon>Caerostris</taxon>
    </lineage>
</organism>
<sequence length="123" mass="14022">MYRALPSSYIQGNLRWRHVVPPSNLRKPYVSATRGRSCETDCCREKKKQFQRCEEKKGIPPERVNVPQKWRHLVERGILSPDWALLESVMSRLMPAPGSCRRGRGFGNACAPSPITPSERSNS</sequence>
<accession>A0AAV4WR98</accession>
<reference evidence="1 2" key="1">
    <citation type="submission" date="2021-06" db="EMBL/GenBank/DDBJ databases">
        <title>Caerostris extrusa draft genome.</title>
        <authorList>
            <person name="Kono N."/>
            <person name="Arakawa K."/>
        </authorList>
    </citation>
    <scope>NUCLEOTIDE SEQUENCE [LARGE SCALE GENOMIC DNA]</scope>
</reference>
<gene>
    <name evidence="1" type="ORF">CEXT_199011</name>
</gene>
<evidence type="ECO:0000313" key="1">
    <source>
        <dbReference type="EMBL" id="GIY85450.1"/>
    </source>
</evidence>
<dbReference type="AlphaFoldDB" id="A0AAV4WR98"/>